<comment type="subunit">
    <text evidence="3">Heterohexamer of two PFD-alpha type and four PFD-beta type subunits.</text>
</comment>
<feature type="coiled-coil region" evidence="4">
    <location>
        <begin position="131"/>
        <end position="158"/>
    </location>
</feature>
<evidence type="ECO:0000313" key="5">
    <source>
        <dbReference type="EMBL" id="KAK6005615.1"/>
    </source>
</evidence>
<dbReference type="EMBL" id="JASGXD010000005">
    <property type="protein sequence ID" value="KAK6005615.1"/>
    <property type="molecule type" value="Genomic_DNA"/>
</dbReference>
<evidence type="ECO:0000256" key="2">
    <source>
        <dbReference type="ARBA" id="ARBA00023186"/>
    </source>
</evidence>
<evidence type="ECO:0000256" key="1">
    <source>
        <dbReference type="ARBA" id="ARBA00010048"/>
    </source>
</evidence>
<keyword evidence="6" id="KW-1185">Reference proteome</keyword>
<keyword evidence="2 3" id="KW-0143">Chaperone</keyword>
<accession>A0ABR0TP06</accession>
<sequence length="202" mass="23020">MATTSKKSDAPTNPRGIPFAPFVDNVSDYCTTRAEVEPTLKSFSEMIQKYQFMEVNTQRRAAGLREKIPDISKTLDTVRFLKSRDEDAEELESFFELNDTLFAKAKVPKTEEVYLWLGANVMLAYPMEEAEELLEGKLQAAKSGLENAEDDMDFLREQITVSILPWSLPFKTLEVATARVYNWDVSMRRKEKAEGKTSEPSD</sequence>
<dbReference type="SUPFAM" id="SSF46579">
    <property type="entry name" value="Prefoldin"/>
    <property type="match status" value="1"/>
</dbReference>
<dbReference type="InterPro" id="IPR004127">
    <property type="entry name" value="Prefoldin_subunit_alpha"/>
</dbReference>
<evidence type="ECO:0000313" key="6">
    <source>
        <dbReference type="Proteomes" id="UP001341245"/>
    </source>
</evidence>
<dbReference type="InterPro" id="IPR009053">
    <property type="entry name" value="Prefoldin"/>
</dbReference>
<dbReference type="InterPro" id="IPR016655">
    <property type="entry name" value="PFD3"/>
</dbReference>
<dbReference type="Gene3D" id="1.10.287.370">
    <property type="match status" value="1"/>
</dbReference>
<comment type="similarity">
    <text evidence="1 3">Belongs to the prefoldin subunit alpha family.</text>
</comment>
<evidence type="ECO:0000256" key="3">
    <source>
        <dbReference type="PIRNR" id="PIRNR016396"/>
    </source>
</evidence>
<gene>
    <name evidence="5" type="ORF">QM012_007257</name>
</gene>
<protein>
    <recommendedName>
        <fullName evidence="3">Prefoldin subunit 3</fullName>
    </recommendedName>
</protein>
<dbReference type="PANTHER" id="PTHR12409">
    <property type="entry name" value="PREFOLDIN SUBUNIT 3"/>
    <property type="match status" value="1"/>
</dbReference>
<dbReference type="CDD" id="cd23156">
    <property type="entry name" value="Prefoldin_3"/>
    <property type="match status" value="1"/>
</dbReference>
<keyword evidence="4" id="KW-0175">Coiled coil</keyword>
<dbReference type="PIRSF" id="PIRSF016396">
    <property type="entry name" value="Prefoldin_subunit_3"/>
    <property type="match status" value="1"/>
</dbReference>
<dbReference type="PANTHER" id="PTHR12409:SF0">
    <property type="entry name" value="PREFOLDIN SUBUNIT 3"/>
    <property type="match status" value="1"/>
</dbReference>
<evidence type="ECO:0000256" key="4">
    <source>
        <dbReference type="SAM" id="Coils"/>
    </source>
</evidence>
<comment type="function">
    <text evidence="3">Binds specifically to cytosolic chaperonin (c-CPN) and transfers target proteins to it. Binds to nascent polypeptide chain and promotes folding in an environment in which there are many competing pathways for nonnative proteins.</text>
</comment>
<proteinExistence type="inferred from homology"/>
<name>A0ABR0TP06_AURPU</name>
<dbReference type="Pfam" id="PF02996">
    <property type="entry name" value="Prefoldin"/>
    <property type="match status" value="1"/>
</dbReference>
<reference evidence="5 6" key="1">
    <citation type="submission" date="2023-11" db="EMBL/GenBank/DDBJ databases">
        <title>Draft genome sequence and annotation of the polyextremotolerant black yeast-like fungus Aureobasidium pullulans NRRL 62042.</title>
        <authorList>
            <person name="Dielentheis-Frenken M.R.E."/>
            <person name="Wibberg D."/>
            <person name="Blank L.M."/>
            <person name="Tiso T."/>
        </authorList>
    </citation>
    <scope>NUCLEOTIDE SEQUENCE [LARGE SCALE GENOMIC DNA]</scope>
    <source>
        <strain evidence="5 6">NRRL 62042</strain>
    </source>
</reference>
<comment type="caution">
    <text evidence="5">The sequence shown here is derived from an EMBL/GenBank/DDBJ whole genome shotgun (WGS) entry which is preliminary data.</text>
</comment>
<organism evidence="5 6">
    <name type="scientific">Aureobasidium pullulans</name>
    <name type="common">Black yeast</name>
    <name type="synonym">Pullularia pullulans</name>
    <dbReference type="NCBI Taxonomy" id="5580"/>
    <lineage>
        <taxon>Eukaryota</taxon>
        <taxon>Fungi</taxon>
        <taxon>Dikarya</taxon>
        <taxon>Ascomycota</taxon>
        <taxon>Pezizomycotina</taxon>
        <taxon>Dothideomycetes</taxon>
        <taxon>Dothideomycetidae</taxon>
        <taxon>Dothideales</taxon>
        <taxon>Saccotheciaceae</taxon>
        <taxon>Aureobasidium</taxon>
    </lineage>
</organism>
<dbReference type="Proteomes" id="UP001341245">
    <property type="component" value="Unassembled WGS sequence"/>
</dbReference>